<dbReference type="EMBL" id="QUSW01000002">
    <property type="protein sequence ID" value="RQP25414.1"/>
    <property type="molecule type" value="Genomic_DNA"/>
</dbReference>
<evidence type="ECO:0000313" key="6">
    <source>
        <dbReference type="Proteomes" id="UP000267464"/>
    </source>
</evidence>
<dbReference type="OrthoDB" id="9775513at2"/>
<dbReference type="Gene3D" id="2.40.50.100">
    <property type="match status" value="1"/>
</dbReference>
<evidence type="ECO:0000256" key="2">
    <source>
        <dbReference type="SAM" id="Phobius"/>
    </source>
</evidence>
<dbReference type="InterPro" id="IPR050739">
    <property type="entry name" value="MFP"/>
</dbReference>
<keyword evidence="1" id="KW-0175">Coiled coil</keyword>
<dbReference type="Proteomes" id="UP000267464">
    <property type="component" value="Unassembled WGS sequence"/>
</dbReference>
<comment type="caution">
    <text evidence="5">The sequence shown here is derived from an EMBL/GenBank/DDBJ whole genome shotgun (WGS) entry which is preliminary data.</text>
</comment>
<dbReference type="PANTHER" id="PTHR30386">
    <property type="entry name" value="MEMBRANE FUSION SUBUNIT OF EMRAB-TOLC MULTIDRUG EFFLUX PUMP"/>
    <property type="match status" value="1"/>
</dbReference>
<keyword evidence="6" id="KW-1185">Reference proteome</keyword>
<name>A0A3N7HT63_9BURK</name>
<accession>A0A3N7HT63</accession>
<evidence type="ECO:0000259" key="4">
    <source>
        <dbReference type="Pfam" id="PF26002"/>
    </source>
</evidence>
<evidence type="ECO:0000259" key="3">
    <source>
        <dbReference type="Pfam" id="PF25917"/>
    </source>
</evidence>
<sequence length="439" mass="47785">MSPLFRAEAVEAQKDKFLGTIRIAANPRYTLAMWAAILLALALLVFASTAQVTRKVRVPGLLMPSLGSLRVEAIGAGVIVEMKTKEGDEVKKGQPLFIIQIDRATANGETSLLVAQTIASRRQAIESQRSTKDLQARQRIQAIESRLRNGEIEFQQAKGELSLAKRRETLATSTAEKFQKLAKEGFVAEVQAQQKIEEQLDLQAKTQAVERSLTMLNRDAEALRAELKSTASQLQADLSQLDKEAAVLSQESIENSARGQIIVQAPIAGVVSAMSLHLGQAVQSGQTLATIIPESGAGRESALEAQLFAPSRTIGFVRIGQPVLLRYAAYPYQKFGLHSGEISSISRTPFNPQDLPAGQGQTLLAATQSNEPLYRMTVKLDVQSISAYGEQHKLRPGLSLEADVLQDRRSILEWMLEPMFAVGASSRIPEHARKAGPDG</sequence>
<feature type="transmembrane region" description="Helical" evidence="2">
    <location>
        <begin position="31"/>
        <end position="53"/>
    </location>
</feature>
<dbReference type="AlphaFoldDB" id="A0A3N7HT63"/>
<reference evidence="5 6" key="1">
    <citation type="submission" date="2018-08" db="EMBL/GenBank/DDBJ databases">
        <authorList>
            <person name="Khan S.A."/>
            <person name="Jeon C.O."/>
            <person name="Chun B.H."/>
            <person name="Jeong S.E."/>
        </authorList>
    </citation>
    <scope>NUCLEOTIDE SEQUENCE [LARGE SCALE GENOMIC DNA]</scope>
    <source>
        <strain evidence="5 6">S-16</strain>
    </source>
</reference>
<dbReference type="RefSeq" id="WP_124540327.1">
    <property type="nucleotide sequence ID" value="NZ_QUSW01000002.1"/>
</dbReference>
<dbReference type="InterPro" id="IPR058625">
    <property type="entry name" value="MdtA-like_BSH"/>
</dbReference>
<organism evidence="5 6">
    <name type="scientific">Piscinibacter terrae</name>
    <dbReference type="NCBI Taxonomy" id="2496871"/>
    <lineage>
        <taxon>Bacteria</taxon>
        <taxon>Pseudomonadati</taxon>
        <taxon>Pseudomonadota</taxon>
        <taxon>Betaproteobacteria</taxon>
        <taxon>Burkholderiales</taxon>
        <taxon>Sphaerotilaceae</taxon>
        <taxon>Piscinibacter</taxon>
    </lineage>
</organism>
<proteinExistence type="predicted"/>
<feature type="domain" description="Multidrug resistance protein MdtA-like barrel-sandwich hybrid" evidence="3">
    <location>
        <begin position="76"/>
        <end position="292"/>
    </location>
</feature>
<protein>
    <submittedName>
        <fullName evidence="5">HlyD family efflux transporter periplasmic adaptor subunit</fullName>
    </submittedName>
</protein>
<evidence type="ECO:0000256" key="1">
    <source>
        <dbReference type="SAM" id="Coils"/>
    </source>
</evidence>
<feature type="coiled-coil region" evidence="1">
    <location>
        <begin position="206"/>
        <end position="251"/>
    </location>
</feature>
<dbReference type="InterPro" id="IPR011053">
    <property type="entry name" value="Single_hybrid_motif"/>
</dbReference>
<dbReference type="Pfam" id="PF25917">
    <property type="entry name" value="BSH_RND"/>
    <property type="match status" value="1"/>
</dbReference>
<gene>
    <name evidence="5" type="ORF">DZC73_11375</name>
</gene>
<dbReference type="Pfam" id="PF26002">
    <property type="entry name" value="Beta-barrel_AprE"/>
    <property type="match status" value="1"/>
</dbReference>
<dbReference type="PANTHER" id="PTHR30386:SF28">
    <property type="entry name" value="EXPORTED PROTEIN"/>
    <property type="match status" value="1"/>
</dbReference>
<evidence type="ECO:0000313" key="5">
    <source>
        <dbReference type="EMBL" id="RQP25414.1"/>
    </source>
</evidence>
<keyword evidence="2" id="KW-0812">Transmembrane</keyword>
<keyword evidence="2" id="KW-1133">Transmembrane helix</keyword>
<dbReference type="InterPro" id="IPR058982">
    <property type="entry name" value="Beta-barrel_AprE"/>
</dbReference>
<dbReference type="PRINTS" id="PR01490">
    <property type="entry name" value="RTXTOXIND"/>
</dbReference>
<reference evidence="5 6" key="2">
    <citation type="submission" date="2018-12" db="EMBL/GenBank/DDBJ databases">
        <title>Rhizobacter gummiphilus sp. nov., a rubber-degrading bacterium isolated from the soil of a botanical garden in Japan.</title>
        <authorList>
            <person name="Shunsuke S.S."/>
        </authorList>
    </citation>
    <scope>NUCLEOTIDE SEQUENCE [LARGE SCALE GENOMIC DNA]</scope>
    <source>
        <strain evidence="5 6">S-16</strain>
    </source>
</reference>
<dbReference type="SUPFAM" id="SSF51230">
    <property type="entry name" value="Single hybrid motif"/>
    <property type="match status" value="1"/>
</dbReference>
<feature type="domain" description="AprE-like beta-barrel" evidence="4">
    <location>
        <begin position="310"/>
        <end position="404"/>
    </location>
</feature>
<dbReference type="Gene3D" id="2.40.30.170">
    <property type="match status" value="1"/>
</dbReference>
<keyword evidence="2" id="KW-0472">Membrane</keyword>